<organism evidence="8 9">
    <name type="scientific">Tilletia horrida</name>
    <dbReference type="NCBI Taxonomy" id="155126"/>
    <lineage>
        <taxon>Eukaryota</taxon>
        <taxon>Fungi</taxon>
        <taxon>Dikarya</taxon>
        <taxon>Basidiomycota</taxon>
        <taxon>Ustilaginomycotina</taxon>
        <taxon>Exobasidiomycetes</taxon>
        <taxon>Tilletiales</taxon>
        <taxon>Tilletiaceae</taxon>
        <taxon>Tilletia</taxon>
    </lineage>
</organism>
<comment type="subcellular location">
    <subcellularLocation>
        <location evidence="1">Membrane</location>
        <topology evidence="1">Multi-pass membrane protein</topology>
    </subcellularLocation>
</comment>
<evidence type="ECO:0000313" key="8">
    <source>
        <dbReference type="EMBL" id="KAK0540980.1"/>
    </source>
</evidence>
<dbReference type="SUPFAM" id="SSF103473">
    <property type="entry name" value="MFS general substrate transporter"/>
    <property type="match status" value="1"/>
</dbReference>
<feature type="transmembrane region" description="Helical" evidence="6">
    <location>
        <begin position="500"/>
        <end position="525"/>
    </location>
</feature>
<dbReference type="EMBL" id="JAPDMQ010000005">
    <property type="protein sequence ID" value="KAK0540980.1"/>
    <property type="molecule type" value="Genomic_DNA"/>
</dbReference>
<dbReference type="InterPro" id="IPR020846">
    <property type="entry name" value="MFS_dom"/>
</dbReference>
<keyword evidence="9" id="KW-1185">Reference proteome</keyword>
<evidence type="ECO:0000256" key="4">
    <source>
        <dbReference type="ARBA" id="ARBA00023136"/>
    </source>
</evidence>
<keyword evidence="3 6" id="KW-1133">Transmembrane helix</keyword>
<dbReference type="GO" id="GO:0005886">
    <property type="term" value="C:plasma membrane"/>
    <property type="evidence" value="ECO:0007669"/>
    <property type="project" value="TreeGrafter"/>
</dbReference>
<dbReference type="PANTHER" id="PTHR23502:SF36">
    <property type="entry name" value="MEMBRANE TRANSPORTER"/>
    <property type="match status" value="1"/>
</dbReference>
<feature type="transmembrane region" description="Helical" evidence="6">
    <location>
        <begin position="133"/>
        <end position="154"/>
    </location>
</feature>
<dbReference type="PROSITE" id="PS50850">
    <property type="entry name" value="MFS"/>
    <property type="match status" value="1"/>
</dbReference>
<feature type="transmembrane region" description="Helical" evidence="6">
    <location>
        <begin position="223"/>
        <end position="247"/>
    </location>
</feature>
<feature type="compositionally biased region" description="Pro residues" evidence="5">
    <location>
        <begin position="32"/>
        <end position="41"/>
    </location>
</feature>
<dbReference type="Gene3D" id="1.20.1250.20">
    <property type="entry name" value="MFS general substrate transporter like domains"/>
    <property type="match status" value="1"/>
</dbReference>
<evidence type="ECO:0000259" key="7">
    <source>
        <dbReference type="PROSITE" id="PS50850"/>
    </source>
</evidence>
<feature type="compositionally biased region" description="Low complexity" evidence="5">
    <location>
        <begin position="1"/>
        <end position="20"/>
    </location>
</feature>
<feature type="transmembrane region" description="Helical" evidence="6">
    <location>
        <begin position="434"/>
        <end position="456"/>
    </location>
</feature>
<dbReference type="InterPro" id="IPR011701">
    <property type="entry name" value="MFS"/>
</dbReference>
<comment type="caution">
    <text evidence="8">The sequence shown here is derived from an EMBL/GenBank/DDBJ whole genome shotgun (WGS) entry which is preliminary data.</text>
</comment>
<accession>A0AAN6GK90</accession>
<name>A0AAN6GK90_9BASI</name>
<dbReference type="AlphaFoldDB" id="A0AAN6GK90"/>
<keyword evidence="2 6" id="KW-0812">Transmembrane</keyword>
<protein>
    <recommendedName>
        <fullName evidence="7">Major facilitator superfamily (MFS) profile domain-containing protein</fullName>
    </recommendedName>
</protein>
<feature type="transmembrane region" description="Helical" evidence="6">
    <location>
        <begin position="191"/>
        <end position="211"/>
    </location>
</feature>
<keyword evidence="4 6" id="KW-0472">Membrane</keyword>
<dbReference type="InterPro" id="IPR036259">
    <property type="entry name" value="MFS_trans_sf"/>
</dbReference>
<feature type="transmembrane region" description="Helical" evidence="6">
    <location>
        <begin position="409"/>
        <end position="428"/>
    </location>
</feature>
<evidence type="ECO:0000313" key="9">
    <source>
        <dbReference type="Proteomes" id="UP001176521"/>
    </source>
</evidence>
<gene>
    <name evidence="8" type="ORF">OC842_000186</name>
</gene>
<feature type="compositionally biased region" description="Basic and acidic residues" evidence="5">
    <location>
        <begin position="555"/>
        <end position="564"/>
    </location>
</feature>
<feature type="compositionally biased region" description="Gly residues" evidence="5">
    <location>
        <begin position="571"/>
        <end position="580"/>
    </location>
</feature>
<feature type="transmembrane region" description="Helical" evidence="6">
    <location>
        <begin position="98"/>
        <end position="121"/>
    </location>
</feature>
<evidence type="ECO:0000256" key="6">
    <source>
        <dbReference type="SAM" id="Phobius"/>
    </source>
</evidence>
<dbReference type="PANTHER" id="PTHR23502">
    <property type="entry name" value="MAJOR FACILITATOR SUPERFAMILY"/>
    <property type="match status" value="1"/>
</dbReference>
<evidence type="ECO:0000256" key="1">
    <source>
        <dbReference type="ARBA" id="ARBA00004141"/>
    </source>
</evidence>
<feature type="domain" description="Major facilitator superfamily (MFS) profile" evidence="7">
    <location>
        <begin position="99"/>
        <end position="530"/>
    </location>
</feature>
<dbReference type="GO" id="GO:0022857">
    <property type="term" value="F:transmembrane transporter activity"/>
    <property type="evidence" value="ECO:0007669"/>
    <property type="project" value="InterPro"/>
</dbReference>
<feature type="transmembrane region" description="Helical" evidence="6">
    <location>
        <begin position="369"/>
        <end position="388"/>
    </location>
</feature>
<feature type="region of interest" description="Disordered" evidence="5">
    <location>
        <begin position="555"/>
        <end position="580"/>
    </location>
</feature>
<evidence type="ECO:0000256" key="3">
    <source>
        <dbReference type="ARBA" id="ARBA00022989"/>
    </source>
</evidence>
<sequence length="580" mass="63201">MTSPSRSFSPSPSPSRSASPVTAQAVESRAPSIPPSTPPRQGPQQQQEEHEEGNGTANVDATAATLVDEKPQHDPFLVRFAWNDAKEDPRRWAESKKWAVVLISLTFSVWAQIISSMYAPFVEATAHDLGVGIIPARVGQAIFLYGMATGPIVMAPLSEDFGRKPVFLAAAILLGICQIPCALTSNLGVFIFFRFLSGVAAAAAFNVTGVISDLWAPEQQGWAVNTFAVVVETGAVLGPVAGAYIFLRHGWRWTFGIGGLVMILVVLLNLPVPETRSGVILARRAAKKRKETGDERYYAAHERSRKERTLASLLREVLVRPVFMLFTEPVVWSFALFDGINYAVLYLALEAFPLVYGGFGFSLGPQNLAFIPFAIGFFIAYVAYPIQLALERRAARRSPDGEMPPEARLLWCLGASPLFAASLFIFAWTCKPEYAPWIASMIASAAYGAASHVIFIAVSDYTIAAYSIFAASAIGGQSFAREFLSGSVTLFAGAMYKNLGYQWAGTLLALLATLLAIVPFVLYYYGPQIRQRSAYHEEIVAFEREIRKELEQHETQRLEEEAKLKKSGTNGSMGGAGGMA</sequence>
<reference evidence="8" key="1">
    <citation type="journal article" date="2023" name="PhytoFront">
        <title>Draft Genome Resources of Seven Strains of Tilletia horrida, Causal Agent of Kernel Smut of Rice.</title>
        <authorList>
            <person name="Khanal S."/>
            <person name="Antony Babu S."/>
            <person name="Zhou X.G."/>
        </authorList>
    </citation>
    <scope>NUCLEOTIDE SEQUENCE</scope>
    <source>
        <strain evidence="8">TX3</strain>
    </source>
</reference>
<feature type="transmembrane region" description="Helical" evidence="6">
    <location>
        <begin position="166"/>
        <end position="185"/>
    </location>
</feature>
<evidence type="ECO:0000256" key="2">
    <source>
        <dbReference type="ARBA" id="ARBA00022692"/>
    </source>
</evidence>
<feature type="region of interest" description="Disordered" evidence="5">
    <location>
        <begin position="1"/>
        <end position="56"/>
    </location>
</feature>
<evidence type="ECO:0000256" key="5">
    <source>
        <dbReference type="SAM" id="MobiDB-lite"/>
    </source>
</evidence>
<feature type="transmembrane region" description="Helical" evidence="6">
    <location>
        <begin position="463"/>
        <end position="480"/>
    </location>
</feature>
<dbReference type="Pfam" id="PF07690">
    <property type="entry name" value="MFS_1"/>
    <property type="match status" value="1"/>
</dbReference>
<feature type="transmembrane region" description="Helical" evidence="6">
    <location>
        <begin position="253"/>
        <end position="272"/>
    </location>
</feature>
<proteinExistence type="predicted"/>
<feature type="transmembrane region" description="Helical" evidence="6">
    <location>
        <begin position="330"/>
        <end position="349"/>
    </location>
</feature>
<dbReference type="Proteomes" id="UP001176521">
    <property type="component" value="Unassembled WGS sequence"/>
</dbReference>